<dbReference type="Gene3D" id="3.40.50.300">
    <property type="entry name" value="P-loop containing nucleotide triphosphate hydrolases"/>
    <property type="match status" value="1"/>
</dbReference>
<dbReference type="Proteomes" id="UP000770785">
    <property type="component" value="Unassembled WGS sequence"/>
</dbReference>
<evidence type="ECO:0000256" key="2">
    <source>
        <dbReference type="ARBA" id="ARBA00022741"/>
    </source>
</evidence>
<dbReference type="InterPro" id="IPR051782">
    <property type="entry name" value="ABC_Transporter_VariousFunc"/>
</dbReference>
<comment type="caution">
    <text evidence="5">The sequence shown here is derived from an EMBL/GenBank/DDBJ whole genome shotgun (WGS) entry which is preliminary data.</text>
</comment>
<dbReference type="InterPro" id="IPR027417">
    <property type="entry name" value="P-loop_NTPase"/>
</dbReference>
<evidence type="ECO:0000313" key="5">
    <source>
        <dbReference type="EMBL" id="NJC27647.1"/>
    </source>
</evidence>
<reference evidence="5 6" key="1">
    <citation type="submission" date="2020-03" db="EMBL/GenBank/DDBJ databases">
        <title>Genomic Encyclopedia of Type Strains, Phase IV (KMG-IV): sequencing the most valuable type-strain genomes for metagenomic binning, comparative biology and taxonomic classification.</title>
        <authorList>
            <person name="Goeker M."/>
        </authorList>
    </citation>
    <scope>NUCLEOTIDE SEQUENCE [LARGE SCALE GENOMIC DNA]</scope>
    <source>
        <strain evidence="5 6">DSM 105096</strain>
    </source>
</reference>
<dbReference type="PANTHER" id="PTHR42939">
    <property type="entry name" value="ABC TRANSPORTER ATP-BINDING PROTEIN ALBC-RELATED"/>
    <property type="match status" value="1"/>
</dbReference>
<feature type="domain" description="ABC transporter" evidence="4">
    <location>
        <begin position="1"/>
        <end position="217"/>
    </location>
</feature>
<gene>
    <name evidence="5" type="ORF">GGR27_003164</name>
</gene>
<evidence type="ECO:0000256" key="1">
    <source>
        <dbReference type="ARBA" id="ARBA00022448"/>
    </source>
</evidence>
<dbReference type="SMART" id="SM00382">
    <property type="entry name" value="AAA"/>
    <property type="match status" value="1"/>
</dbReference>
<accession>A0ABX0XFW8</accession>
<evidence type="ECO:0000313" key="6">
    <source>
        <dbReference type="Proteomes" id="UP000770785"/>
    </source>
</evidence>
<sequence>MTLKNIGFRYGTHEVFRGLNLRLEPGTIYGLVGPNGVGKTTLLSIIAGILPGYTGELSEIDRPGLLLQNTSFYENLTGWENLQLICREKGINQREVAKVLHLVDVNDALAAKKFRAYSQGYKQRFGIARSFLSNGNLVLLDEPFTAVDVDTIGLLKAALLKFVSATGKTVVISSHQLREIEEIIDVSLVVNNKCVTEFLATATESATINTLYITLGTTPETDADLSNCPLLNDTKTVGNIVAAHLLPEVSSGQVVDWMETHKISWKRIDKKMPLEYLYATTTK</sequence>
<dbReference type="InterPro" id="IPR003593">
    <property type="entry name" value="AAA+_ATPase"/>
</dbReference>
<dbReference type="SUPFAM" id="SSF52540">
    <property type="entry name" value="P-loop containing nucleoside triphosphate hydrolases"/>
    <property type="match status" value="1"/>
</dbReference>
<name>A0ABX0XFW8_9BACT</name>
<keyword evidence="1" id="KW-0813">Transport</keyword>
<dbReference type="Pfam" id="PF00005">
    <property type="entry name" value="ABC_tran"/>
    <property type="match status" value="1"/>
</dbReference>
<evidence type="ECO:0000256" key="3">
    <source>
        <dbReference type="ARBA" id="ARBA00022840"/>
    </source>
</evidence>
<organism evidence="5 6">
    <name type="scientific">Neolewinella antarctica</name>
    <dbReference type="NCBI Taxonomy" id="442734"/>
    <lineage>
        <taxon>Bacteria</taxon>
        <taxon>Pseudomonadati</taxon>
        <taxon>Bacteroidota</taxon>
        <taxon>Saprospiria</taxon>
        <taxon>Saprospirales</taxon>
        <taxon>Lewinellaceae</taxon>
        <taxon>Neolewinella</taxon>
    </lineage>
</organism>
<dbReference type="InterPro" id="IPR003439">
    <property type="entry name" value="ABC_transporter-like_ATP-bd"/>
</dbReference>
<dbReference type="RefSeq" id="WP_168038930.1">
    <property type="nucleotide sequence ID" value="NZ_JAATJH010000005.1"/>
</dbReference>
<protein>
    <submittedName>
        <fullName evidence="5">ABC-type multidrug transport system ATPase subunit</fullName>
    </submittedName>
</protein>
<keyword evidence="2" id="KW-0547">Nucleotide-binding</keyword>
<proteinExistence type="predicted"/>
<dbReference type="PROSITE" id="PS50893">
    <property type="entry name" value="ABC_TRANSPORTER_2"/>
    <property type="match status" value="1"/>
</dbReference>
<keyword evidence="3" id="KW-0067">ATP-binding</keyword>
<evidence type="ECO:0000259" key="4">
    <source>
        <dbReference type="PROSITE" id="PS50893"/>
    </source>
</evidence>
<dbReference type="PANTHER" id="PTHR42939:SF1">
    <property type="entry name" value="ABC TRANSPORTER ATP-BINDING PROTEIN ALBC-RELATED"/>
    <property type="match status" value="1"/>
</dbReference>
<dbReference type="EMBL" id="JAATJH010000005">
    <property type="protein sequence ID" value="NJC27647.1"/>
    <property type="molecule type" value="Genomic_DNA"/>
</dbReference>
<keyword evidence="6" id="KW-1185">Reference proteome</keyword>